<accession>A0A261EZK8</accession>
<dbReference type="RefSeq" id="WP_094660283.1">
    <property type="nucleotide sequence ID" value="NZ_MWWR01000004.1"/>
</dbReference>
<dbReference type="SUPFAM" id="SSF81296">
    <property type="entry name" value="E set domains"/>
    <property type="match status" value="1"/>
</dbReference>
<dbReference type="SUPFAM" id="SSF51445">
    <property type="entry name" value="(Trans)glycosidases"/>
    <property type="match status" value="1"/>
</dbReference>
<dbReference type="CDD" id="cd02860">
    <property type="entry name" value="E_set_Pullulanase"/>
    <property type="match status" value="1"/>
</dbReference>
<evidence type="ECO:0000313" key="4">
    <source>
        <dbReference type="Proteomes" id="UP000216725"/>
    </source>
</evidence>
<comment type="similarity">
    <text evidence="1">Belongs to the glycosyl hydrolase 13 family.</text>
</comment>
<dbReference type="SMART" id="SM00642">
    <property type="entry name" value="Aamy"/>
    <property type="match status" value="1"/>
</dbReference>
<proteinExistence type="inferred from homology"/>
<dbReference type="InterPro" id="IPR017853">
    <property type="entry name" value="GH"/>
</dbReference>
<dbReference type="InterPro" id="IPR013783">
    <property type="entry name" value="Ig-like_fold"/>
</dbReference>
<dbReference type="InterPro" id="IPR011840">
    <property type="entry name" value="PulA_typeI"/>
</dbReference>
<evidence type="ECO:0000259" key="2">
    <source>
        <dbReference type="SMART" id="SM00642"/>
    </source>
</evidence>
<dbReference type="OrthoDB" id="9805159at2"/>
<dbReference type="AlphaFoldDB" id="A0A261EZK8"/>
<gene>
    <name evidence="3" type="ORF">PSRA_0464</name>
</gene>
<protein>
    <submittedName>
        <fullName evidence="3">Pullulanase</fullName>
    </submittedName>
</protein>
<dbReference type="Gene3D" id="2.60.40.10">
    <property type="entry name" value="Immunoglobulins"/>
    <property type="match status" value="1"/>
</dbReference>
<dbReference type="InterPro" id="IPR014756">
    <property type="entry name" value="Ig_E-set"/>
</dbReference>
<dbReference type="CDD" id="cd11341">
    <property type="entry name" value="AmyAc_Pullulanase_LD-like"/>
    <property type="match status" value="1"/>
</dbReference>
<evidence type="ECO:0000256" key="1">
    <source>
        <dbReference type="ARBA" id="ARBA00008061"/>
    </source>
</evidence>
<name>A0A261EZK8_9BIFI</name>
<organism evidence="3 4">
    <name type="scientific">Pseudoscardovia radai</name>
    <dbReference type="NCBI Taxonomy" id="987066"/>
    <lineage>
        <taxon>Bacteria</taxon>
        <taxon>Bacillati</taxon>
        <taxon>Actinomycetota</taxon>
        <taxon>Actinomycetes</taxon>
        <taxon>Bifidobacteriales</taxon>
        <taxon>Bifidobacteriaceae</taxon>
        <taxon>Pseudoscardovia</taxon>
    </lineage>
</organism>
<dbReference type="GO" id="GO:0005975">
    <property type="term" value="P:carbohydrate metabolic process"/>
    <property type="evidence" value="ECO:0007669"/>
    <property type="project" value="InterPro"/>
</dbReference>
<dbReference type="PANTHER" id="PTHR43002">
    <property type="entry name" value="GLYCOGEN DEBRANCHING ENZYME"/>
    <property type="match status" value="1"/>
</dbReference>
<dbReference type="InterPro" id="IPR006047">
    <property type="entry name" value="GH13_cat_dom"/>
</dbReference>
<dbReference type="Proteomes" id="UP000216725">
    <property type="component" value="Unassembled WGS sequence"/>
</dbReference>
<evidence type="ECO:0000313" key="3">
    <source>
        <dbReference type="EMBL" id="OZG52275.1"/>
    </source>
</evidence>
<dbReference type="Pfam" id="PF00128">
    <property type="entry name" value="Alpha-amylase"/>
    <property type="match status" value="1"/>
</dbReference>
<dbReference type="Gene3D" id="3.20.20.80">
    <property type="entry name" value="Glycosidases"/>
    <property type="match status" value="1"/>
</dbReference>
<reference evidence="3 4" key="1">
    <citation type="journal article" date="2017" name="BMC Genomics">
        <title>Comparative genomic and phylogenomic analyses of the Bifidobacteriaceae family.</title>
        <authorList>
            <person name="Lugli G.A."/>
            <person name="Milani C."/>
            <person name="Turroni F."/>
            <person name="Duranti S."/>
            <person name="Mancabelli L."/>
            <person name="Mangifesta M."/>
            <person name="Ferrario C."/>
            <person name="Modesto M."/>
            <person name="Mattarelli P."/>
            <person name="Jiri K."/>
            <person name="van Sinderen D."/>
            <person name="Ventura M."/>
        </authorList>
    </citation>
    <scope>NUCLEOTIDE SEQUENCE [LARGE SCALE GENOMIC DNA]</scope>
    <source>
        <strain evidence="3 4">DSM 24742</strain>
    </source>
</reference>
<dbReference type="EMBL" id="MWWR01000004">
    <property type="protein sequence ID" value="OZG52275.1"/>
    <property type="molecule type" value="Genomic_DNA"/>
</dbReference>
<comment type="caution">
    <text evidence="3">The sequence shown here is derived from an EMBL/GenBank/DDBJ whole genome shotgun (WGS) entry which is preliminary data.</text>
</comment>
<feature type="domain" description="Glycosyl hydrolase family 13 catalytic" evidence="2">
    <location>
        <begin position="211"/>
        <end position="603"/>
    </location>
</feature>
<sequence length="669" mass="73646">MALHAVALAQDITAEYHGHDLGAVLRDDSTIFSLWAPTAAAVTVRLYRKGSDEEIVEERNRRARDLAATNGTAESSAFDPATVGDAAALESSAFAPFATYEMAHDAAFKSTGVWRASVPENLDGTYYDFAIQFDDGTVTVSADPWARAAGVNGKRSMVIDLKRTDPEGWADDRAPEIPANKLVVWETHVVDFSADPRSGVPREHLGTFLAFTHPDTTLDGAGMTPTCVNYLKNLGVTCVQIEPMYDYGSVDEAAPRMNRGYNWGYDPVNYNVPEGSYSTDPFDGAVRIRECKQMVQALHKAGFKVIMDVVYNHMYTTDNWFERTVPGYFCRRDMHGAFTNGSGCGCDMASEKPMMRKYIADSVEYWAREYHIDGFRFDLMGLIDVDTMRQVRAQLEGIGDGKDYILYGEPWFAKDTPANHNPDLPLSTNANLDELDEHIGAFCDASRDTIKGHVHDQLVPGYVNGAAEKYAPLMVEAADAWRTSGRLPRHEARQMVQYVSSHDDLTLWDKLCITMRGGKPTADDYDAVAGRVDDIVAANRLAAAAVLTSAGLPFFLSGEEFGRTKHGNSNSYNGPFEDNVIFWERAERMGWLVSTYRQLIAARGSDPAFADGVRTAVPTDDPRVVAFRVGTHLVALNPTDAACAVRSGVHSEGSYIVPAHDFLVSEAQD</sequence>
<keyword evidence="4" id="KW-1185">Reference proteome</keyword>
<dbReference type="NCBIfam" id="TIGR02104">
    <property type="entry name" value="pulA_typeI"/>
    <property type="match status" value="1"/>
</dbReference>